<evidence type="ECO:0000256" key="1">
    <source>
        <dbReference type="SAM" id="SignalP"/>
    </source>
</evidence>
<sequence length="43" mass="4443">MSNPLILLALIIVACTLPANSTPVLFGIDPRAACCTAKAPCCR</sequence>
<reference evidence="2" key="1">
    <citation type="submission" date="2009-11" db="EMBL/GenBank/DDBJ databases">
        <authorList>
            <consortium name="The Broad Institute Genome Sequencing Platform"/>
            <person name="Ward D."/>
            <person name="Feldgarden M."/>
            <person name="Earl A."/>
            <person name="Young S.K."/>
            <person name="Zeng Q."/>
            <person name="Koehrsen M."/>
            <person name="Alvarado L."/>
            <person name="Berlin A."/>
            <person name="Bochicchio J."/>
            <person name="Borenstein D."/>
            <person name="Chapman S.B."/>
            <person name="Chen Z."/>
            <person name="Engels R."/>
            <person name="Freedman E."/>
            <person name="Gellesch M."/>
            <person name="Goldberg J."/>
            <person name="Griggs A."/>
            <person name="Gujja S."/>
            <person name="Heilman E."/>
            <person name="Heiman D."/>
            <person name="Hepburn T."/>
            <person name="Howarth C."/>
            <person name="Jen D."/>
            <person name="Larson L."/>
            <person name="Lewis B."/>
            <person name="Mehta T."/>
            <person name="Park D."/>
            <person name="Pearson M."/>
            <person name="Roberts A."/>
            <person name="Saif S."/>
            <person name="Shea T."/>
            <person name="Shenoy N."/>
            <person name="Sisk P."/>
            <person name="Stolte C."/>
            <person name="Sykes S."/>
            <person name="Thomson T."/>
            <person name="Walk T."/>
            <person name="White J."/>
            <person name="Yandava C."/>
            <person name="Izard J."/>
            <person name="Baranova O.V."/>
            <person name="Blanton J.M."/>
            <person name="Tanner A.C."/>
            <person name="Dewhirst F.E."/>
            <person name="Haas B."/>
            <person name="Nusbaum C."/>
            <person name="Birren B."/>
        </authorList>
    </citation>
    <scope>NUCLEOTIDE SEQUENCE [LARGE SCALE GENOMIC DNA]</scope>
    <source>
        <strain evidence="2">1-1 BBBD Race 1</strain>
    </source>
</reference>
<proteinExistence type="predicted"/>
<evidence type="ECO:0000313" key="2">
    <source>
        <dbReference type="EMBL" id="OAV92961.1"/>
    </source>
</evidence>
<reference evidence="3" key="4">
    <citation type="submission" date="2025-05" db="UniProtKB">
        <authorList>
            <consortium name="EnsemblFungi"/>
        </authorList>
    </citation>
    <scope>IDENTIFICATION</scope>
    <source>
        <strain evidence="3">isolate 1-1 / race 1 (BBBD)</strain>
    </source>
</reference>
<feature type="signal peptide" evidence="1">
    <location>
        <begin position="1"/>
        <end position="21"/>
    </location>
</feature>
<reference evidence="2" key="2">
    <citation type="submission" date="2016-05" db="EMBL/GenBank/DDBJ databases">
        <title>Comparative analysis highlights variable genome content of wheat rusts and divergence of the mating loci.</title>
        <authorList>
            <person name="Cuomo C.A."/>
            <person name="Bakkeren G."/>
            <person name="Szabo L."/>
            <person name="Khalil H."/>
            <person name="Joly D."/>
            <person name="Goldberg J."/>
            <person name="Young S."/>
            <person name="Zeng Q."/>
            <person name="Fellers J."/>
        </authorList>
    </citation>
    <scope>NUCLEOTIDE SEQUENCE [LARGE SCALE GENOMIC DNA]</scope>
    <source>
        <strain evidence="2">1-1 BBBD Race 1</strain>
    </source>
</reference>
<dbReference type="EnsemblFungi" id="PTTG_27490-t43_1">
    <property type="protein sequence ID" value="PTTG_27490-t43_1-p1"/>
    <property type="gene ID" value="PTTG_27490"/>
</dbReference>
<dbReference type="Proteomes" id="UP000005240">
    <property type="component" value="Unassembled WGS sequence"/>
</dbReference>
<gene>
    <name evidence="2" type="ORF">PTTG_27490</name>
</gene>
<feature type="chain" id="PRO_5008109984" evidence="1">
    <location>
        <begin position="22"/>
        <end position="43"/>
    </location>
</feature>
<keyword evidence="1" id="KW-0732">Signal</keyword>
<organism evidence="2">
    <name type="scientific">Puccinia triticina (isolate 1-1 / race 1 (BBBD))</name>
    <name type="common">Brown leaf rust fungus</name>
    <dbReference type="NCBI Taxonomy" id="630390"/>
    <lineage>
        <taxon>Eukaryota</taxon>
        <taxon>Fungi</taxon>
        <taxon>Dikarya</taxon>
        <taxon>Basidiomycota</taxon>
        <taxon>Pucciniomycotina</taxon>
        <taxon>Pucciniomycetes</taxon>
        <taxon>Pucciniales</taxon>
        <taxon>Pucciniaceae</taxon>
        <taxon>Puccinia</taxon>
    </lineage>
</organism>
<keyword evidence="4" id="KW-1185">Reference proteome</keyword>
<dbReference type="AlphaFoldDB" id="A0A180GK30"/>
<evidence type="ECO:0000313" key="3">
    <source>
        <dbReference type="EnsemblFungi" id="PTTG_27490-t43_1-p1"/>
    </source>
</evidence>
<reference evidence="3 4" key="3">
    <citation type="journal article" date="2017" name="G3 (Bethesda)">
        <title>Comparative analysis highlights variable genome content of wheat rusts and divergence of the mating loci.</title>
        <authorList>
            <person name="Cuomo C.A."/>
            <person name="Bakkeren G."/>
            <person name="Khalil H.B."/>
            <person name="Panwar V."/>
            <person name="Joly D."/>
            <person name="Linning R."/>
            <person name="Sakthikumar S."/>
            <person name="Song X."/>
            <person name="Adiconis X."/>
            <person name="Fan L."/>
            <person name="Goldberg J.M."/>
            <person name="Levin J.Z."/>
            <person name="Young S."/>
            <person name="Zeng Q."/>
            <person name="Anikster Y."/>
            <person name="Bruce M."/>
            <person name="Wang M."/>
            <person name="Yin C."/>
            <person name="McCallum B."/>
            <person name="Szabo L.J."/>
            <person name="Hulbert S."/>
            <person name="Chen X."/>
            <person name="Fellers J.P."/>
        </authorList>
    </citation>
    <scope>NUCLEOTIDE SEQUENCE</scope>
    <source>
        <strain evidence="3">isolate 1-1 / race 1 (BBBD)</strain>
        <strain evidence="4">Isolate 1-1 / race 1 (BBBD)</strain>
    </source>
</reference>
<protein>
    <submittedName>
        <fullName evidence="2 3">Uncharacterized protein</fullName>
    </submittedName>
</protein>
<evidence type="ECO:0000313" key="4">
    <source>
        <dbReference type="Proteomes" id="UP000005240"/>
    </source>
</evidence>
<dbReference type="VEuPathDB" id="FungiDB:PTTG_27490"/>
<dbReference type="EMBL" id="ADAS02000057">
    <property type="protein sequence ID" value="OAV92961.1"/>
    <property type="molecule type" value="Genomic_DNA"/>
</dbReference>
<accession>A0A180GK30</accession>
<name>A0A180GK30_PUCT1</name>